<accession>A0A9W5TA51</accession>
<gene>
    <name evidence="1" type="ORF">BaOVIS_014720</name>
</gene>
<keyword evidence="2" id="KW-1185">Reference proteome</keyword>
<proteinExistence type="predicted"/>
<evidence type="ECO:0000313" key="2">
    <source>
        <dbReference type="Proteomes" id="UP001057455"/>
    </source>
</evidence>
<dbReference type="Proteomes" id="UP001057455">
    <property type="component" value="Unassembled WGS sequence"/>
</dbReference>
<comment type="caution">
    <text evidence="1">The sequence shown here is derived from an EMBL/GenBank/DDBJ whole genome shotgun (WGS) entry which is preliminary data.</text>
</comment>
<evidence type="ECO:0000313" key="1">
    <source>
        <dbReference type="EMBL" id="GFE54068.1"/>
    </source>
</evidence>
<name>A0A9W5TA51_BABOV</name>
<dbReference type="EMBL" id="BLIY01000008">
    <property type="protein sequence ID" value="GFE54068.1"/>
    <property type="molecule type" value="Genomic_DNA"/>
</dbReference>
<protein>
    <submittedName>
        <fullName evidence="1">Erythrocyte membrane protein, putative</fullName>
    </submittedName>
</protein>
<sequence length="236" mass="27355">MVINIPVTRSYDPSRTYPFLTKKFKRREPNIHFYIPVECPYLKRCTDGYCPLAHTKLEIMFHPMVYKSRKCKLAKSGTCRFSWHCTFYDNDAEKLSAQLLWLIWERRWDLWRENIKSVLDLHRKLCYRVMHLLSLVTSNRGEIGPSLGMVSSGNNDETFRNSHLDALFNDQVTIACATKGGVGLSNPDVALLCSMDNPFQAASFDDKMPTTVFYDWFFALGASVYHKPLVFDVMNQ</sequence>
<dbReference type="AlphaFoldDB" id="A0A9W5TA51"/>
<reference evidence="1" key="1">
    <citation type="submission" date="2019-12" db="EMBL/GenBank/DDBJ databases">
        <title>Genome sequence of Babesia ovis.</title>
        <authorList>
            <person name="Yamagishi J."/>
            <person name="Sevinc F."/>
            <person name="Xuan X."/>
        </authorList>
    </citation>
    <scope>NUCLEOTIDE SEQUENCE</scope>
    <source>
        <strain evidence="1">Selcuk</strain>
    </source>
</reference>
<dbReference type="OrthoDB" id="514276at2759"/>
<organism evidence="1 2">
    <name type="scientific">Babesia ovis</name>
    <dbReference type="NCBI Taxonomy" id="5869"/>
    <lineage>
        <taxon>Eukaryota</taxon>
        <taxon>Sar</taxon>
        <taxon>Alveolata</taxon>
        <taxon>Apicomplexa</taxon>
        <taxon>Aconoidasida</taxon>
        <taxon>Piroplasmida</taxon>
        <taxon>Babesiidae</taxon>
        <taxon>Babesia</taxon>
    </lineage>
</organism>